<feature type="signal peptide" evidence="3">
    <location>
        <begin position="1"/>
        <end position="26"/>
    </location>
</feature>
<feature type="chain" id="PRO_5045597625" evidence="3">
    <location>
        <begin position="27"/>
        <end position="264"/>
    </location>
</feature>
<evidence type="ECO:0000256" key="2">
    <source>
        <dbReference type="SAM" id="Phobius"/>
    </source>
</evidence>
<evidence type="ECO:0000313" key="4">
    <source>
        <dbReference type="EMBL" id="KAL2789237.1"/>
    </source>
</evidence>
<name>A0ABR4G1Y6_9EURO</name>
<keyword evidence="2" id="KW-1133">Transmembrane helix</keyword>
<gene>
    <name evidence="4" type="ORF">BJX66DRAFT_307263</name>
</gene>
<keyword evidence="2" id="KW-0812">Transmembrane</keyword>
<keyword evidence="2" id="KW-0472">Membrane</keyword>
<protein>
    <submittedName>
        <fullName evidence="4">Uncharacterized protein</fullName>
    </submittedName>
</protein>
<keyword evidence="5" id="KW-1185">Reference proteome</keyword>
<reference evidence="4 5" key="1">
    <citation type="submission" date="2024-07" db="EMBL/GenBank/DDBJ databases">
        <title>Section-level genome sequencing and comparative genomics of Aspergillus sections Usti and Cavernicolus.</title>
        <authorList>
            <consortium name="Lawrence Berkeley National Laboratory"/>
            <person name="Nybo J.L."/>
            <person name="Vesth T.C."/>
            <person name="Theobald S."/>
            <person name="Frisvad J.C."/>
            <person name="Larsen T.O."/>
            <person name="Kjaerboelling I."/>
            <person name="Rothschild-Mancinelli K."/>
            <person name="Lyhne E.K."/>
            <person name="Kogle M.E."/>
            <person name="Barry K."/>
            <person name="Clum A."/>
            <person name="Na H."/>
            <person name="Ledsgaard L."/>
            <person name="Lin J."/>
            <person name="Lipzen A."/>
            <person name="Kuo A."/>
            <person name="Riley R."/>
            <person name="Mondo S."/>
            <person name="Labutti K."/>
            <person name="Haridas S."/>
            <person name="Pangalinan J."/>
            <person name="Salamov A.A."/>
            <person name="Simmons B.A."/>
            <person name="Magnuson J.K."/>
            <person name="Chen J."/>
            <person name="Drula E."/>
            <person name="Henrissat B."/>
            <person name="Wiebenga A."/>
            <person name="Lubbers R.J."/>
            <person name="Gomes A.C."/>
            <person name="Makela M.R."/>
            <person name="Stajich J."/>
            <person name="Grigoriev I.V."/>
            <person name="Mortensen U.H."/>
            <person name="De Vries R.P."/>
            <person name="Baker S.E."/>
            <person name="Andersen M.R."/>
        </authorList>
    </citation>
    <scope>NUCLEOTIDE SEQUENCE [LARGE SCALE GENOMIC DNA]</scope>
    <source>
        <strain evidence="4 5">CBS 209.92</strain>
    </source>
</reference>
<evidence type="ECO:0000256" key="1">
    <source>
        <dbReference type="SAM" id="MobiDB-lite"/>
    </source>
</evidence>
<organism evidence="4 5">
    <name type="scientific">Aspergillus keveii</name>
    <dbReference type="NCBI Taxonomy" id="714993"/>
    <lineage>
        <taxon>Eukaryota</taxon>
        <taxon>Fungi</taxon>
        <taxon>Dikarya</taxon>
        <taxon>Ascomycota</taxon>
        <taxon>Pezizomycotina</taxon>
        <taxon>Eurotiomycetes</taxon>
        <taxon>Eurotiomycetidae</taxon>
        <taxon>Eurotiales</taxon>
        <taxon>Aspergillaceae</taxon>
        <taxon>Aspergillus</taxon>
        <taxon>Aspergillus subgen. Nidulantes</taxon>
    </lineage>
</organism>
<feature type="region of interest" description="Disordered" evidence="1">
    <location>
        <begin position="238"/>
        <end position="264"/>
    </location>
</feature>
<proteinExistence type="predicted"/>
<sequence length="264" mass="27770">MPRLASLCTLLLRLLCPAIYLGLSTATCYYPNGSPATGDVQCQSGPNSACCGQGAICLSNGLCLGVSQPFGLSRGSCTDPNFEIDECPNACTNVQLNGGCTIVMYNNTAEGSFYCCNSIQNNNTGVLPRCAWDLDPFTLSSATIVPGVALLENYEQASATTNHTIETPPPSNSTETPLECPETPSSNDVAIGAGVGVPLGVLALLAVAWALLERQRRAKYFQSMAAANNSSVPLYSARKQMDPHELSSGPAEPAELGGNRIERR</sequence>
<keyword evidence="3" id="KW-0732">Signal</keyword>
<feature type="transmembrane region" description="Helical" evidence="2">
    <location>
        <begin position="189"/>
        <end position="212"/>
    </location>
</feature>
<accession>A0ABR4G1Y6</accession>
<feature type="region of interest" description="Disordered" evidence="1">
    <location>
        <begin position="161"/>
        <end position="185"/>
    </location>
</feature>
<evidence type="ECO:0000313" key="5">
    <source>
        <dbReference type="Proteomes" id="UP001610563"/>
    </source>
</evidence>
<dbReference type="EMBL" id="JBFTWV010000067">
    <property type="protein sequence ID" value="KAL2789237.1"/>
    <property type="molecule type" value="Genomic_DNA"/>
</dbReference>
<comment type="caution">
    <text evidence="4">The sequence shown here is derived from an EMBL/GenBank/DDBJ whole genome shotgun (WGS) entry which is preliminary data.</text>
</comment>
<dbReference type="Proteomes" id="UP001610563">
    <property type="component" value="Unassembled WGS sequence"/>
</dbReference>
<evidence type="ECO:0000256" key="3">
    <source>
        <dbReference type="SAM" id="SignalP"/>
    </source>
</evidence>